<dbReference type="CDD" id="cd06260">
    <property type="entry name" value="DUF820-like"/>
    <property type="match status" value="1"/>
</dbReference>
<dbReference type="Gene3D" id="3.90.1570.10">
    <property type="entry name" value="tt1808, chain A"/>
    <property type="match status" value="1"/>
</dbReference>
<evidence type="ECO:0000259" key="1">
    <source>
        <dbReference type="Pfam" id="PF05685"/>
    </source>
</evidence>
<keyword evidence="3" id="KW-1185">Reference proteome</keyword>
<dbReference type="SUPFAM" id="SSF52980">
    <property type="entry name" value="Restriction endonuclease-like"/>
    <property type="match status" value="1"/>
</dbReference>
<comment type="caution">
    <text evidence="2">The sequence shown here is derived from an EMBL/GenBank/DDBJ whole genome shotgun (WGS) entry which is preliminary data.</text>
</comment>
<dbReference type="HOGENOM" id="CLU_076312_0_2_9"/>
<dbReference type="AlphaFoldDB" id="N1ZW55"/>
<dbReference type="Pfam" id="PF05685">
    <property type="entry name" value="Uma2"/>
    <property type="match status" value="1"/>
</dbReference>
<dbReference type="InterPro" id="IPR008538">
    <property type="entry name" value="Uma2"/>
</dbReference>
<dbReference type="OrthoDB" id="9808428at2"/>
<dbReference type="InterPro" id="IPR011335">
    <property type="entry name" value="Restrct_endonuc-II-like"/>
</dbReference>
<dbReference type="eggNOG" id="COG4636">
    <property type="taxonomic scope" value="Bacteria"/>
</dbReference>
<gene>
    <name evidence="2" type="ORF">C823_04626</name>
</gene>
<dbReference type="PANTHER" id="PTHR36558">
    <property type="entry name" value="GLR1098 PROTEIN"/>
    <property type="match status" value="1"/>
</dbReference>
<accession>N1ZW55</accession>
<reference evidence="2 3" key="1">
    <citation type="journal article" date="2014" name="Genome Announc.">
        <title>Draft genome sequences of the altered schaedler flora, a defined bacterial community from gnotobiotic mice.</title>
        <authorList>
            <person name="Wannemuehler M.J."/>
            <person name="Overstreet A.M."/>
            <person name="Ward D.V."/>
            <person name="Phillips G.J."/>
        </authorList>
    </citation>
    <scope>NUCLEOTIDE SEQUENCE [LARGE SCALE GENOMIC DNA]</scope>
    <source>
        <strain evidence="2 3">ASF492</strain>
    </source>
</reference>
<dbReference type="EMBL" id="AQFT01000135">
    <property type="protein sequence ID" value="EMZ21262.1"/>
    <property type="molecule type" value="Genomic_DNA"/>
</dbReference>
<sequence length="188" mass="21758">MDAFKLNNYGNDKSTIEDIYALPDGQRAELIDGELYMMSTPSRIHQRIVMELSFRIRDYIGNKNGDCEVYPAPFAVFLNANNNIYVEPDISVICDKNKLTDEGCNGAPDWIIEIVSPSSCPMDYNKKLFKYSIAGVREYWIVDYERNLITVYNFENDEMEDYTFIDEVKAGIYDDFVINFSVINIDEK</sequence>
<feature type="domain" description="Putative restriction endonuclease" evidence="1">
    <location>
        <begin position="17"/>
        <end position="164"/>
    </location>
</feature>
<evidence type="ECO:0000313" key="2">
    <source>
        <dbReference type="EMBL" id="EMZ21262.1"/>
    </source>
</evidence>
<dbReference type="PATRIC" id="fig|1235802.3.peg.4897"/>
<protein>
    <recommendedName>
        <fullName evidence="1">Putative restriction endonuclease domain-containing protein</fullName>
    </recommendedName>
</protein>
<name>N1ZW55_9FIRM</name>
<organism evidence="2 3">
    <name type="scientific">Eubacterium plexicaudatum ASF492</name>
    <dbReference type="NCBI Taxonomy" id="1235802"/>
    <lineage>
        <taxon>Bacteria</taxon>
        <taxon>Bacillati</taxon>
        <taxon>Bacillota</taxon>
        <taxon>Clostridia</taxon>
        <taxon>Eubacteriales</taxon>
        <taxon>Eubacteriaceae</taxon>
        <taxon>Eubacterium</taxon>
    </lineage>
</organism>
<dbReference type="PANTHER" id="PTHR36558:SF1">
    <property type="entry name" value="RESTRICTION ENDONUCLEASE DOMAIN-CONTAINING PROTEIN-RELATED"/>
    <property type="match status" value="1"/>
</dbReference>
<dbReference type="Proteomes" id="UP000012589">
    <property type="component" value="Unassembled WGS sequence"/>
</dbReference>
<proteinExistence type="predicted"/>
<dbReference type="STRING" id="1235802.C823_04626"/>
<dbReference type="InterPro" id="IPR012296">
    <property type="entry name" value="Nuclease_put_TT1808"/>
</dbReference>
<evidence type="ECO:0000313" key="3">
    <source>
        <dbReference type="Proteomes" id="UP000012589"/>
    </source>
</evidence>